<evidence type="ECO:0000259" key="4">
    <source>
        <dbReference type="Pfam" id="PF13007"/>
    </source>
</evidence>
<evidence type="ECO:0000256" key="1">
    <source>
        <dbReference type="SAM" id="Coils"/>
    </source>
</evidence>
<dbReference type="InterPro" id="IPR052344">
    <property type="entry name" value="Transposase-related"/>
</dbReference>
<dbReference type="EMBL" id="CP011117">
    <property type="protein sequence ID" value="AKA86382.1"/>
    <property type="molecule type" value="Genomic_DNA"/>
</dbReference>
<evidence type="ECO:0000259" key="2">
    <source>
        <dbReference type="Pfam" id="PF03050"/>
    </source>
</evidence>
<feature type="domain" description="Transposase IS66 zinc-finger binding" evidence="3">
    <location>
        <begin position="107"/>
        <end position="149"/>
    </location>
</feature>
<feature type="domain" description="Transposase IS66 central" evidence="2">
    <location>
        <begin position="164"/>
        <end position="239"/>
    </location>
</feature>
<keyword evidence="1" id="KW-0175">Coiled coil</keyword>
<dbReference type="Proteomes" id="UP000033099">
    <property type="component" value="Chromosome"/>
</dbReference>
<dbReference type="AlphaFoldDB" id="A0AAU8U743"/>
<feature type="coiled-coil region" evidence="1">
    <location>
        <begin position="11"/>
        <end position="38"/>
    </location>
</feature>
<proteinExistence type="predicted"/>
<feature type="domain" description="Transposase TnpC homeodomain" evidence="4">
    <location>
        <begin position="28"/>
        <end position="98"/>
    </location>
</feature>
<dbReference type="Pfam" id="PF03050">
    <property type="entry name" value="DDE_Tnp_IS66"/>
    <property type="match status" value="1"/>
</dbReference>
<dbReference type="InterPro" id="IPR024474">
    <property type="entry name" value="Znf_dom_IS66"/>
</dbReference>
<dbReference type="KEGG" id="pfb:VO64_5836"/>
<protein>
    <submittedName>
        <fullName evidence="5">Mobile element protein</fullName>
    </submittedName>
</protein>
<accession>A0AAU8U743</accession>
<dbReference type="Pfam" id="PF13005">
    <property type="entry name" value="zf-IS66"/>
    <property type="match status" value="1"/>
</dbReference>
<gene>
    <name evidence="5" type="ORF">VO64_5836</name>
</gene>
<evidence type="ECO:0000313" key="5">
    <source>
        <dbReference type="EMBL" id="AKA86382.1"/>
    </source>
</evidence>
<dbReference type="Pfam" id="PF13007">
    <property type="entry name" value="LZ_Tnp_IS66"/>
    <property type="match status" value="1"/>
</dbReference>
<dbReference type="InterPro" id="IPR004291">
    <property type="entry name" value="Transposase_IS66_central"/>
</dbReference>
<organism evidence="5 6">
    <name type="scientific">Pseudomonas synxantha</name>
    <dbReference type="NCBI Taxonomy" id="47883"/>
    <lineage>
        <taxon>Bacteria</taxon>
        <taxon>Pseudomonadati</taxon>
        <taxon>Pseudomonadota</taxon>
        <taxon>Gammaproteobacteria</taxon>
        <taxon>Pseudomonadales</taxon>
        <taxon>Pseudomonadaceae</taxon>
        <taxon>Pseudomonas</taxon>
    </lineage>
</organism>
<evidence type="ECO:0000259" key="3">
    <source>
        <dbReference type="Pfam" id="PF13005"/>
    </source>
</evidence>
<reference evidence="5 6" key="1">
    <citation type="journal article" date="2015" name="Genome Announc.">
        <title>Complete Genome Sequence of Biocontrol Strain Pseudomonas fluorescens LBUM223.</title>
        <authorList>
            <person name="Roquigny R."/>
            <person name="Arseneault T."/>
            <person name="Gadkar V.J."/>
            <person name="Novinscak A."/>
            <person name="Joly D.L."/>
            <person name="Filion M."/>
        </authorList>
    </citation>
    <scope>NUCLEOTIDE SEQUENCE [LARGE SCALE GENOMIC DNA]</scope>
    <source>
        <strain evidence="5 6">LBUM223</strain>
    </source>
</reference>
<sequence>MLFRSQLPDDSAALKQLLAYMQSKVEVLEEENALLRQRLFGRKSEQSADSTTSQLALFDEAESIAAPATDDSEEDVVGPAKRRGKRKPLSADLLRIEVIHDLPEHELTCACGCRKHAIGEQTSEQLDIVPMQIRVIKHIRKVYGCRGCETAPVTADKPAQLIEKSMASPSVLAMLLTTKYVDGLPLHRFEKVLGRHGIDLPRQTLARWVIQCSEHFQPLLNLMRDRLLESPVIHCDETGRGRNGSHLPPPAQIRTCRITAYGSCLGF</sequence>
<dbReference type="InterPro" id="IPR024463">
    <property type="entry name" value="Transposase_TnpC_homeodom"/>
</dbReference>
<dbReference type="PANTHER" id="PTHR33678">
    <property type="entry name" value="BLL1576 PROTEIN"/>
    <property type="match status" value="1"/>
</dbReference>
<name>A0AAU8U743_9PSED</name>
<evidence type="ECO:0000313" key="6">
    <source>
        <dbReference type="Proteomes" id="UP000033099"/>
    </source>
</evidence>